<dbReference type="InterPro" id="IPR036663">
    <property type="entry name" value="Fumarylacetoacetase_C_sf"/>
</dbReference>
<gene>
    <name evidence="3" type="ORF">QOZ94_002635</name>
</gene>
<proteinExistence type="predicted"/>
<dbReference type="EMBL" id="JAUSVY010000005">
    <property type="protein sequence ID" value="MDQ0505835.1"/>
    <property type="molecule type" value="Genomic_DNA"/>
</dbReference>
<dbReference type="Gene3D" id="3.90.850.10">
    <property type="entry name" value="Fumarylacetoacetase-like, C-terminal domain"/>
    <property type="match status" value="1"/>
</dbReference>
<dbReference type="Pfam" id="PF01557">
    <property type="entry name" value="FAA_hydrolase"/>
    <property type="match status" value="1"/>
</dbReference>
<name>A0ABU0LFB3_XANAG</name>
<dbReference type="Proteomes" id="UP001241747">
    <property type="component" value="Unassembled WGS sequence"/>
</dbReference>
<comment type="caution">
    <text evidence="3">The sequence shown here is derived from an EMBL/GenBank/DDBJ whole genome shotgun (WGS) entry which is preliminary data.</text>
</comment>
<dbReference type="RefSeq" id="WP_237347045.1">
    <property type="nucleotide sequence ID" value="NZ_JABWGX010000027.1"/>
</dbReference>
<dbReference type="SUPFAM" id="SSF56529">
    <property type="entry name" value="FAH"/>
    <property type="match status" value="1"/>
</dbReference>
<reference evidence="3 4" key="1">
    <citation type="submission" date="2023-07" db="EMBL/GenBank/DDBJ databases">
        <title>Genomic Encyclopedia of Type Strains, Phase IV (KMG-IV): sequencing the most valuable type-strain genomes for metagenomic binning, comparative biology and taxonomic classification.</title>
        <authorList>
            <person name="Goeker M."/>
        </authorList>
    </citation>
    <scope>NUCLEOTIDE SEQUENCE [LARGE SCALE GENOMIC DNA]</scope>
    <source>
        <strain evidence="3 4">DSM 3770</strain>
    </source>
</reference>
<protein>
    <submittedName>
        <fullName evidence="3">2-oxo-3-hexenedioate decarboxylase</fullName>
        <ecNumber evidence="3">4.1.1.77</ecNumber>
    </submittedName>
</protein>
<organism evidence="3 4">
    <name type="scientific">Xanthobacter agilis</name>
    <dbReference type="NCBI Taxonomy" id="47492"/>
    <lineage>
        <taxon>Bacteria</taxon>
        <taxon>Pseudomonadati</taxon>
        <taxon>Pseudomonadota</taxon>
        <taxon>Alphaproteobacteria</taxon>
        <taxon>Hyphomicrobiales</taxon>
        <taxon>Xanthobacteraceae</taxon>
        <taxon>Xanthobacter</taxon>
    </lineage>
</organism>
<dbReference type="GO" id="GO:0047437">
    <property type="term" value="F:4-oxalocrotonate decarboxylase activity"/>
    <property type="evidence" value="ECO:0007669"/>
    <property type="project" value="UniProtKB-EC"/>
</dbReference>
<dbReference type="InterPro" id="IPR050772">
    <property type="entry name" value="Hydratase-Decarb/MhpD_sf"/>
</dbReference>
<keyword evidence="4" id="KW-1185">Reference proteome</keyword>
<dbReference type="PANTHER" id="PTHR30143">
    <property type="entry name" value="ACID HYDRATASE"/>
    <property type="match status" value="1"/>
</dbReference>
<dbReference type="PANTHER" id="PTHR30143:SF0">
    <property type="entry name" value="2-KETO-4-PENTENOATE HYDRATASE"/>
    <property type="match status" value="1"/>
</dbReference>
<evidence type="ECO:0000256" key="1">
    <source>
        <dbReference type="ARBA" id="ARBA00023239"/>
    </source>
</evidence>
<sequence>MNTLAQCAAVVDEAARTATAIPQFTESGPLGVEEAYAIQALSMERRFARGETLAGIKMGLTSRAKMVQVGVAEVIWGRLTNVMRLEEGGALSKRRYVHPRIEPELAFIMKRELCGAVSPAEALSAVEAIAPAMEIIDSRYRDFKFALPDVIADNSSSSGFVVGPWGRPDQDFSNLGIAMEVDGRVVQLGSTAAILGHPLRSLVAAARAAAAIGGLKPGWIVLAGGATAAHPLSVGQHVRTRVQNLGSVSIKVGE</sequence>
<evidence type="ECO:0000313" key="3">
    <source>
        <dbReference type="EMBL" id="MDQ0505835.1"/>
    </source>
</evidence>
<evidence type="ECO:0000313" key="4">
    <source>
        <dbReference type="Proteomes" id="UP001241747"/>
    </source>
</evidence>
<accession>A0ABU0LFB3</accession>
<dbReference type="EC" id="4.1.1.77" evidence="3"/>
<dbReference type="InterPro" id="IPR011234">
    <property type="entry name" value="Fumarylacetoacetase-like_C"/>
</dbReference>
<evidence type="ECO:0000259" key="2">
    <source>
        <dbReference type="Pfam" id="PF01557"/>
    </source>
</evidence>
<keyword evidence="1 3" id="KW-0456">Lyase</keyword>
<feature type="domain" description="Fumarylacetoacetase-like C-terminal" evidence="2">
    <location>
        <begin position="98"/>
        <end position="252"/>
    </location>
</feature>